<evidence type="ECO:0000313" key="2">
    <source>
        <dbReference type="Proteomes" id="UP000470246"/>
    </source>
</evidence>
<keyword evidence="2" id="KW-1185">Reference proteome</keyword>
<sequence length="130" mass="13742">MLNDAVSGIASTVLAYGEACDEVDVCDRDGNRTDTLMVGRGGHYFVENDVSTGVSSSDFSYGDPGDRVLAGRWSDGQAGDTLGVRRGSDDFGGSWPAAQAWFEWSVATYGSDVAQLDGDDDGEACDALRR</sequence>
<dbReference type="EMBL" id="JAAGWF010000007">
    <property type="protein sequence ID" value="NEK57232.1"/>
    <property type="molecule type" value="Genomic_DNA"/>
</dbReference>
<comment type="caution">
    <text evidence="1">The sequence shown here is derived from an EMBL/GenBank/DDBJ whole genome shotgun (WGS) entry which is preliminary data.</text>
</comment>
<protein>
    <recommendedName>
        <fullName evidence="3">Excalibur calcium-binding domain-containing protein</fullName>
    </recommendedName>
</protein>
<dbReference type="AlphaFoldDB" id="A0A7K3VX92"/>
<evidence type="ECO:0008006" key="3">
    <source>
        <dbReference type="Google" id="ProtNLM"/>
    </source>
</evidence>
<dbReference type="Proteomes" id="UP000470246">
    <property type="component" value="Unassembled WGS sequence"/>
</dbReference>
<evidence type="ECO:0000313" key="1">
    <source>
        <dbReference type="EMBL" id="NEK57232.1"/>
    </source>
</evidence>
<reference evidence="1 2" key="1">
    <citation type="submission" date="2020-02" db="EMBL/GenBank/DDBJ databases">
        <title>Geodermatophilus sabuli CPCC 205279 I12A-02694.</title>
        <authorList>
            <person name="Jiang Z."/>
        </authorList>
    </citation>
    <scope>NUCLEOTIDE SEQUENCE [LARGE SCALE GENOMIC DNA]</scope>
    <source>
        <strain evidence="1 2">I12A-02694</strain>
    </source>
</reference>
<dbReference type="RefSeq" id="WP_163480433.1">
    <property type="nucleotide sequence ID" value="NZ_JAAGWF010000007.1"/>
</dbReference>
<name>A0A7K3VX92_9ACTN</name>
<organism evidence="1 2">
    <name type="scientific">Geodermatophilus sabuli</name>
    <dbReference type="NCBI Taxonomy" id="1564158"/>
    <lineage>
        <taxon>Bacteria</taxon>
        <taxon>Bacillati</taxon>
        <taxon>Actinomycetota</taxon>
        <taxon>Actinomycetes</taxon>
        <taxon>Geodermatophilales</taxon>
        <taxon>Geodermatophilaceae</taxon>
        <taxon>Geodermatophilus</taxon>
    </lineage>
</organism>
<accession>A0A7K3VX92</accession>
<gene>
    <name evidence="1" type="ORF">GCU56_05005</name>
</gene>
<proteinExistence type="predicted"/>